<name>A0A7Y9U6I5_9BURK</name>
<organism evidence="2 3">
    <name type="scientific">Sphaerotilus montanus</name>
    <dbReference type="NCBI Taxonomy" id="522889"/>
    <lineage>
        <taxon>Bacteria</taxon>
        <taxon>Pseudomonadati</taxon>
        <taxon>Pseudomonadota</taxon>
        <taxon>Betaproteobacteria</taxon>
        <taxon>Burkholderiales</taxon>
        <taxon>Sphaerotilaceae</taxon>
        <taxon>Sphaerotilus</taxon>
    </lineage>
</organism>
<dbReference type="Pfam" id="PF14559">
    <property type="entry name" value="TPR_19"/>
    <property type="match status" value="1"/>
</dbReference>
<dbReference type="Gene3D" id="1.25.40.10">
    <property type="entry name" value="Tetratricopeptide repeat domain"/>
    <property type="match status" value="1"/>
</dbReference>
<keyword evidence="1" id="KW-0472">Membrane</keyword>
<feature type="transmembrane region" description="Helical" evidence="1">
    <location>
        <begin position="32"/>
        <end position="52"/>
    </location>
</feature>
<feature type="transmembrane region" description="Helical" evidence="1">
    <location>
        <begin position="64"/>
        <end position="92"/>
    </location>
</feature>
<keyword evidence="3" id="KW-1185">Reference proteome</keyword>
<sequence length="339" mass="37707">MNPLQFLLALALEAGAALLLWTGERDVLQLGAYLAVHALACAVLALALLPLLPGRLRQPPLAVLALLFSLAFFIPFLGLVALLLAVVVMRMLPVRERDTHFRLAAPPEFLLSVRDPPRLFRGLSIRQLLTDVHAAATLRTRALNAIASKPARIAGDLLRKLLSDPVEDLRLVAYGLLDTQEKALRTRISEQAALLEQLTTEPHRHSASRIEVLRHLAELNFELVYQSLVQGDVREHTLARAIEHAQAAIALDPGNGGLRQLLARMHLEQGDIDRACDDLIRATEDGLPDNRVLPYLAEMAYRRGDWRSVRALMHRIDPLTVTPRMAALVRYWQTAGERT</sequence>
<dbReference type="InterPro" id="IPR011990">
    <property type="entry name" value="TPR-like_helical_dom_sf"/>
</dbReference>
<evidence type="ECO:0000256" key="1">
    <source>
        <dbReference type="SAM" id="Phobius"/>
    </source>
</evidence>
<evidence type="ECO:0000313" key="2">
    <source>
        <dbReference type="EMBL" id="NYG32666.1"/>
    </source>
</evidence>
<accession>A0A7Y9U6I5</accession>
<dbReference type="EMBL" id="JACCFH010000001">
    <property type="protein sequence ID" value="NYG32666.1"/>
    <property type="molecule type" value="Genomic_DNA"/>
</dbReference>
<gene>
    <name evidence="2" type="ORF">BDD16_001652</name>
</gene>
<dbReference type="RefSeq" id="WP_179633529.1">
    <property type="nucleotide sequence ID" value="NZ_JACCFH010000001.1"/>
</dbReference>
<dbReference type="AlphaFoldDB" id="A0A7Y9U6I5"/>
<reference evidence="2 3" key="1">
    <citation type="submission" date="2020-07" db="EMBL/GenBank/DDBJ databases">
        <title>Genomic Encyclopedia of Archaeal and Bacterial Type Strains, Phase II (KMG-II): from individual species to whole genera.</title>
        <authorList>
            <person name="Goeker M."/>
        </authorList>
    </citation>
    <scope>NUCLEOTIDE SEQUENCE [LARGE SCALE GENOMIC DNA]</scope>
    <source>
        <strain evidence="2 3">DSM 21226</strain>
    </source>
</reference>
<proteinExistence type="predicted"/>
<comment type="caution">
    <text evidence="2">The sequence shown here is derived from an EMBL/GenBank/DDBJ whole genome shotgun (WGS) entry which is preliminary data.</text>
</comment>
<keyword evidence="1" id="KW-0812">Transmembrane</keyword>
<keyword evidence="1" id="KW-1133">Transmembrane helix</keyword>
<evidence type="ECO:0000313" key="3">
    <source>
        <dbReference type="Proteomes" id="UP000518288"/>
    </source>
</evidence>
<dbReference type="SUPFAM" id="SSF48452">
    <property type="entry name" value="TPR-like"/>
    <property type="match status" value="1"/>
</dbReference>
<dbReference type="Proteomes" id="UP000518288">
    <property type="component" value="Unassembled WGS sequence"/>
</dbReference>
<protein>
    <submittedName>
        <fullName evidence="2">Tetratricopeptide (TPR) repeat protein</fullName>
    </submittedName>
</protein>